<organism evidence="3 4">
    <name type="scientific">Sphingopyxis bauzanensis</name>
    <dbReference type="NCBI Taxonomy" id="651663"/>
    <lineage>
        <taxon>Bacteria</taxon>
        <taxon>Pseudomonadati</taxon>
        <taxon>Pseudomonadota</taxon>
        <taxon>Alphaproteobacteria</taxon>
        <taxon>Sphingomonadales</taxon>
        <taxon>Sphingomonadaceae</taxon>
        <taxon>Sphingopyxis</taxon>
    </lineage>
</organism>
<keyword evidence="2" id="KW-0472">Membrane</keyword>
<name>A0A246K0K5_9SPHN</name>
<gene>
    <name evidence="3" type="ORF">CDQ92_02415</name>
</gene>
<accession>A0A246K0K5</accession>
<evidence type="ECO:0000256" key="1">
    <source>
        <dbReference type="SAM" id="MobiDB-lite"/>
    </source>
</evidence>
<reference evidence="3 4" key="1">
    <citation type="journal article" date="2010" name="Int. J. Syst. Evol. Microbiol.">
        <title>Sphingopyxis bauzanensis sp. nov., a psychrophilic bacterium isolated from soil.</title>
        <authorList>
            <person name="Zhang D.C."/>
            <person name="Liu H.C."/>
            <person name="Xin Y.H."/>
            <person name="Zhou Y.G."/>
            <person name="Schinner F."/>
            <person name="Margesin R."/>
        </authorList>
    </citation>
    <scope>NUCLEOTIDE SEQUENCE [LARGE SCALE GENOMIC DNA]</scope>
    <source>
        <strain evidence="3 4">DSM 22271</strain>
    </source>
</reference>
<evidence type="ECO:0000256" key="2">
    <source>
        <dbReference type="SAM" id="Phobius"/>
    </source>
</evidence>
<feature type="transmembrane region" description="Helical" evidence="2">
    <location>
        <begin position="28"/>
        <end position="45"/>
    </location>
</feature>
<evidence type="ECO:0000313" key="4">
    <source>
        <dbReference type="Proteomes" id="UP000197361"/>
    </source>
</evidence>
<keyword evidence="2" id="KW-0812">Transmembrane</keyword>
<dbReference type="OrthoDB" id="7391871at2"/>
<dbReference type="AlphaFoldDB" id="A0A246K0K5"/>
<dbReference type="EMBL" id="NISK01000001">
    <property type="protein sequence ID" value="OWQ99042.1"/>
    <property type="molecule type" value="Genomic_DNA"/>
</dbReference>
<dbReference type="Proteomes" id="UP000197361">
    <property type="component" value="Unassembled WGS sequence"/>
</dbReference>
<proteinExistence type="predicted"/>
<sequence length="155" mass="17523">MGLFKTVDVGGGLSDFWAYIRQPRPHRWASWGVAITLPLVIFYGFSQQLIPYEKPETKIIYFENWAADRSADEIRAEWVARAKETTRRNAEKRAEYQRLADMMGVEYDSAEADEVTRETLGEEAAAAARQKKPVAAQRSTIAERAARGPQSQVAN</sequence>
<protein>
    <submittedName>
        <fullName evidence="3">Uncharacterized protein</fullName>
    </submittedName>
</protein>
<evidence type="ECO:0000313" key="3">
    <source>
        <dbReference type="EMBL" id="OWQ99042.1"/>
    </source>
</evidence>
<comment type="caution">
    <text evidence="3">The sequence shown here is derived from an EMBL/GenBank/DDBJ whole genome shotgun (WGS) entry which is preliminary data.</text>
</comment>
<feature type="compositionally biased region" description="Low complexity" evidence="1">
    <location>
        <begin position="124"/>
        <end position="138"/>
    </location>
</feature>
<dbReference type="RefSeq" id="WP_088439738.1">
    <property type="nucleotide sequence ID" value="NZ_BMMC01000018.1"/>
</dbReference>
<feature type="region of interest" description="Disordered" evidence="1">
    <location>
        <begin position="122"/>
        <end position="155"/>
    </location>
</feature>
<keyword evidence="2" id="KW-1133">Transmembrane helix</keyword>
<keyword evidence="4" id="KW-1185">Reference proteome</keyword>